<dbReference type="Proteomes" id="UP001596527">
    <property type="component" value="Unassembled WGS sequence"/>
</dbReference>
<proteinExistence type="inferred from homology"/>
<evidence type="ECO:0000256" key="1">
    <source>
        <dbReference type="ARBA" id="ARBA00006479"/>
    </source>
</evidence>
<dbReference type="EMBL" id="JBHTEF010000001">
    <property type="protein sequence ID" value="MFC7581053.1"/>
    <property type="molecule type" value="Genomic_DNA"/>
</dbReference>
<dbReference type="InterPro" id="IPR043129">
    <property type="entry name" value="ATPase_NBD"/>
</dbReference>
<reference evidence="3" key="1">
    <citation type="journal article" date="2019" name="Int. J. Syst. Evol. Microbiol.">
        <title>The Global Catalogue of Microorganisms (GCM) 10K type strain sequencing project: providing services to taxonomists for standard genome sequencing and annotation.</title>
        <authorList>
            <consortium name="The Broad Institute Genomics Platform"/>
            <consortium name="The Broad Institute Genome Sequencing Center for Infectious Disease"/>
            <person name="Wu L."/>
            <person name="Ma J."/>
        </authorList>
    </citation>
    <scope>NUCLEOTIDE SEQUENCE [LARGE SCALE GENOMIC DNA]</scope>
    <source>
        <strain evidence="3">CCUG 56698</strain>
    </source>
</reference>
<comment type="caution">
    <text evidence="2">The sequence shown here is derived from an EMBL/GenBank/DDBJ whole genome shotgun (WGS) entry which is preliminary data.</text>
</comment>
<protein>
    <submittedName>
        <fullName evidence="2">ROK family protein</fullName>
    </submittedName>
</protein>
<dbReference type="PANTHER" id="PTHR18964:SF149">
    <property type="entry name" value="BIFUNCTIONAL UDP-N-ACETYLGLUCOSAMINE 2-EPIMERASE_N-ACETYLMANNOSAMINE KINASE"/>
    <property type="match status" value="1"/>
</dbReference>
<dbReference type="SUPFAM" id="SSF46785">
    <property type="entry name" value="Winged helix' DNA-binding domain"/>
    <property type="match status" value="1"/>
</dbReference>
<dbReference type="InterPro" id="IPR036390">
    <property type="entry name" value="WH_DNA-bd_sf"/>
</dbReference>
<accession>A0ABW2SNK4</accession>
<sequence length="404" mass="42063">MTHTIAATADVRRANASRVFGHLLDTGPASRTEIREATGLVSGTVGAIVHDLIARGLVVEEGDTVPTAGRPRRILAVASGRVLGARARIHPTDLEVDLIDLAGRRLWGRTVGHHAATEGPHGLVAALCQGLQEAQDRAGRIDGAWFAGSIVITLGPVARESTVVVSLDLPLAGLDLRTAIQQRLSPSHDVRVVNDGRLGALAEYWSLPAGVRSHTMAYINSGFSGVSGGVVQDGAVLGGGHGLAGEVGHIVVDKNGPRCTCGARGCLTTFLRTSVMLAKAGVVLDEADTRGSRPLDRLAGLLEQVDPAALAAVAAGAEALEAAVATLSNLADVDLVVLGGHLPRLRPWLHGAIDNLIARRAAVSPVFNPVVRDARFAADAEMRGAWLMMRSRVVADPLAVPLLD</sequence>
<name>A0ABW2SNK4_9ACTO</name>
<dbReference type="SUPFAM" id="SSF53067">
    <property type="entry name" value="Actin-like ATPase domain"/>
    <property type="match status" value="2"/>
</dbReference>
<dbReference type="RefSeq" id="WP_380973886.1">
    <property type="nucleotide sequence ID" value="NZ_JBHTEF010000001.1"/>
</dbReference>
<dbReference type="Pfam" id="PF00480">
    <property type="entry name" value="ROK"/>
    <property type="match status" value="1"/>
</dbReference>
<dbReference type="Gene3D" id="3.30.420.40">
    <property type="match status" value="2"/>
</dbReference>
<dbReference type="InterPro" id="IPR000600">
    <property type="entry name" value="ROK"/>
</dbReference>
<gene>
    <name evidence="2" type="ORF">ACFQWG_07565</name>
</gene>
<organism evidence="2 3">
    <name type="scientific">Schaalia naturae</name>
    <dbReference type="NCBI Taxonomy" id="635203"/>
    <lineage>
        <taxon>Bacteria</taxon>
        <taxon>Bacillati</taxon>
        <taxon>Actinomycetota</taxon>
        <taxon>Actinomycetes</taxon>
        <taxon>Actinomycetales</taxon>
        <taxon>Actinomycetaceae</taxon>
        <taxon>Schaalia</taxon>
    </lineage>
</organism>
<keyword evidence="3" id="KW-1185">Reference proteome</keyword>
<dbReference type="PANTHER" id="PTHR18964">
    <property type="entry name" value="ROK (REPRESSOR, ORF, KINASE) FAMILY"/>
    <property type="match status" value="1"/>
</dbReference>
<dbReference type="Gene3D" id="1.10.10.10">
    <property type="entry name" value="Winged helix-like DNA-binding domain superfamily/Winged helix DNA-binding domain"/>
    <property type="match status" value="1"/>
</dbReference>
<evidence type="ECO:0000313" key="2">
    <source>
        <dbReference type="EMBL" id="MFC7581053.1"/>
    </source>
</evidence>
<evidence type="ECO:0000313" key="3">
    <source>
        <dbReference type="Proteomes" id="UP001596527"/>
    </source>
</evidence>
<comment type="similarity">
    <text evidence="1">Belongs to the ROK (NagC/XylR) family.</text>
</comment>
<dbReference type="InterPro" id="IPR036388">
    <property type="entry name" value="WH-like_DNA-bd_sf"/>
</dbReference>